<dbReference type="EMBL" id="BPLQ01014888">
    <property type="protein sequence ID" value="GIY84081.1"/>
    <property type="molecule type" value="Genomic_DNA"/>
</dbReference>
<keyword evidence="3" id="KW-1185">Reference proteome</keyword>
<protein>
    <submittedName>
        <fullName evidence="2">Uncharacterized protein</fullName>
    </submittedName>
</protein>
<evidence type="ECO:0000256" key="1">
    <source>
        <dbReference type="SAM" id="MobiDB-lite"/>
    </source>
</evidence>
<evidence type="ECO:0000313" key="2">
    <source>
        <dbReference type="EMBL" id="GIY84081.1"/>
    </source>
</evidence>
<feature type="region of interest" description="Disordered" evidence="1">
    <location>
        <begin position="95"/>
        <end position="114"/>
    </location>
</feature>
<dbReference type="AlphaFoldDB" id="A0AAV4WMJ0"/>
<reference evidence="2 3" key="1">
    <citation type="submission" date="2021-06" db="EMBL/GenBank/DDBJ databases">
        <title>Caerostris darwini draft genome.</title>
        <authorList>
            <person name="Kono N."/>
            <person name="Arakawa K."/>
        </authorList>
    </citation>
    <scope>NUCLEOTIDE SEQUENCE [LARGE SCALE GENOMIC DNA]</scope>
</reference>
<feature type="compositionally biased region" description="Polar residues" evidence="1">
    <location>
        <begin position="98"/>
        <end position="114"/>
    </location>
</feature>
<sequence length="114" mass="13010">MVVSSIRVFKSEASYLVDTLEITHANALSIGTQSSENSSAVQETRPALYYKCRPFVCRIFNARLFPFYAPLGHLILSCRERDLNLFGWLRKKTLEPVQRSSESLSPQSRNLSRL</sequence>
<comment type="caution">
    <text evidence="2">The sequence shown here is derived from an EMBL/GenBank/DDBJ whole genome shotgun (WGS) entry which is preliminary data.</text>
</comment>
<proteinExistence type="predicted"/>
<organism evidence="2 3">
    <name type="scientific">Caerostris darwini</name>
    <dbReference type="NCBI Taxonomy" id="1538125"/>
    <lineage>
        <taxon>Eukaryota</taxon>
        <taxon>Metazoa</taxon>
        <taxon>Ecdysozoa</taxon>
        <taxon>Arthropoda</taxon>
        <taxon>Chelicerata</taxon>
        <taxon>Arachnida</taxon>
        <taxon>Araneae</taxon>
        <taxon>Araneomorphae</taxon>
        <taxon>Entelegynae</taxon>
        <taxon>Araneoidea</taxon>
        <taxon>Araneidae</taxon>
        <taxon>Caerostris</taxon>
    </lineage>
</organism>
<gene>
    <name evidence="2" type="ORF">CDAR_183271</name>
</gene>
<name>A0AAV4WMJ0_9ARAC</name>
<accession>A0AAV4WMJ0</accession>
<dbReference type="Proteomes" id="UP001054837">
    <property type="component" value="Unassembled WGS sequence"/>
</dbReference>
<evidence type="ECO:0000313" key="3">
    <source>
        <dbReference type="Proteomes" id="UP001054837"/>
    </source>
</evidence>